<protein>
    <submittedName>
        <fullName evidence="4">Cysteine protease XCP1-like</fullName>
    </submittedName>
</protein>
<dbReference type="KEGG" id="bman:114240710"/>
<keyword evidence="1" id="KW-0732">Signal</keyword>
<sequence>MNFVSVALLIATVVMASSAETDPPRHYDLNQAKELFESFVKEHNREYKDDADRELHYQSFKKNLAEINQLNEKNPYTTFGINKFADYTPEEQQSRLGLRLPAKKT</sequence>
<evidence type="ECO:0000256" key="1">
    <source>
        <dbReference type="SAM" id="SignalP"/>
    </source>
</evidence>
<dbReference type="SMART" id="SM00848">
    <property type="entry name" value="Inhibitor_I29"/>
    <property type="match status" value="1"/>
</dbReference>
<dbReference type="Proteomes" id="UP000504629">
    <property type="component" value="Unplaced"/>
</dbReference>
<proteinExistence type="predicted"/>
<dbReference type="InterPro" id="IPR038765">
    <property type="entry name" value="Papain-like_cys_pep_sf"/>
</dbReference>
<dbReference type="Gene3D" id="1.10.287.2250">
    <property type="match status" value="1"/>
</dbReference>
<reference evidence="4" key="1">
    <citation type="submission" date="2025-08" db="UniProtKB">
        <authorList>
            <consortium name="RefSeq"/>
        </authorList>
    </citation>
    <scope>IDENTIFICATION</scope>
    <source>
        <tissue evidence="4">Silk gland</tissue>
    </source>
</reference>
<dbReference type="SUPFAM" id="SSF54001">
    <property type="entry name" value="Cysteine proteinases"/>
    <property type="match status" value="1"/>
</dbReference>
<dbReference type="AlphaFoldDB" id="A0A6J2JFD4"/>
<dbReference type="Pfam" id="PF08246">
    <property type="entry name" value="Inhibitor_I29"/>
    <property type="match status" value="1"/>
</dbReference>
<feature type="domain" description="Cathepsin propeptide inhibitor" evidence="2">
    <location>
        <begin position="36"/>
        <end position="92"/>
    </location>
</feature>
<accession>A0A6J2JFD4</accession>
<feature type="chain" id="PRO_5026765643" evidence="1">
    <location>
        <begin position="20"/>
        <end position="105"/>
    </location>
</feature>
<dbReference type="GeneID" id="114240710"/>
<evidence type="ECO:0000259" key="2">
    <source>
        <dbReference type="SMART" id="SM00848"/>
    </source>
</evidence>
<dbReference type="RefSeq" id="XP_028027164.1">
    <property type="nucleotide sequence ID" value="XM_028171363.1"/>
</dbReference>
<name>A0A6J2JFD4_BOMMA</name>
<dbReference type="InterPro" id="IPR013201">
    <property type="entry name" value="Prot_inhib_I29"/>
</dbReference>
<keyword evidence="3" id="KW-1185">Reference proteome</keyword>
<feature type="signal peptide" evidence="1">
    <location>
        <begin position="1"/>
        <end position="19"/>
    </location>
</feature>
<organism evidence="3 4">
    <name type="scientific">Bombyx mandarina</name>
    <name type="common">Wild silk moth</name>
    <name type="synonym">Wild silkworm</name>
    <dbReference type="NCBI Taxonomy" id="7092"/>
    <lineage>
        <taxon>Eukaryota</taxon>
        <taxon>Metazoa</taxon>
        <taxon>Ecdysozoa</taxon>
        <taxon>Arthropoda</taxon>
        <taxon>Hexapoda</taxon>
        <taxon>Insecta</taxon>
        <taxon>Pterygota</taxon>
        <taxon>Neoptera</taxon>
        <taxon>Endopterygota</taxon>
        <taxon>Lepidoptera</taxon>
        <taxon>Glossata</taxon>
        <taxon>Ditrysia</taxon>
        <taxon>Bombycoidea</taxon>
        <taxon>Bombycidae</taxon>
        <taxon>Bombycinae</taxon>
        <taxon>Bombyx</taxon>
    </lineage>
</organism>
<dbReference type="OrthoDB" id="5855924at2759"/>
<evidence type="ECO:0000313" key="3">
    <source>
        <dbReference type="Proteomes" id="UP000504629"/>
    </source>
</evidence>
<gene>
    <name evidence="4" type="primary">LOC114240710</name>
</gene>
<evidence type="ECO:0000313" key="4">
    <source>
        <dbReference type="RefSeq" id="XP_028027164.1"/>
    </source>
</evidence>